<dbReference type="AlphaFoldDB" id="A0A1G4I223"/>
<evidence type="ECO:0000313" key="1">
    <source>
        <dbReference type="EMBL" id="SCU65772.1"/>
    </source>
</evidence>
<gene>
    <name evidence="1" type="ORF">TEOVI_000512300</name>
</gene>
<dbReference type="EMBL" id="CZPT02000406">
    <property type="protein sequence ID" value="SCU65772.1"/>
    <property type="molecule type" value="Genomic_DNA"/>
</dbReference>
<accession>A0A1G4I223</accession>
<comment type="caution">
    <text evidence="1">The sequence shown here is derived from an EMBL/GenBank/DDBJ whole genome shotgun (WGS) entry which is preliminary data.</text>
</comment>
<protein>
    <submittedName>
        <fullName evidence="1">Uncharacterized protein</fullName>
    </submittedName>
</protein>
<organism evidence="1 2">
    <name type="scientific">Trypanosoma equiperdum</name>
    <dbReference type="NCBI Taxonomy" id="5694"/>
    <lineage>
        <taxon>Eukaryota</taxon>
        <taxon>Discoba</taxon>
        <taxon>Euglenozoa</taxon>
        <taxon>Kinetoplastea</taxon>
        <taxon>Metakinetoplastina</taxon>
        <taxon>Trypanosomatida</taxon>
        <taxon>Trypanosomatidae</taxon>
        <taxon>Trypanosoma</taxon>
    </lineage>
</organism>
<dbReference type="RefSeq" id="XP_067077318.1">
    <property type="nucleotide sequence ID" value="XM_067221217.1"/>
</dbReference>
<dbReference type="VEuPathDB" id="TriTrypDB:TEOVI_000512300"/>
<proteinExistence type="predicted"/>
<reference evidence="1" key="1">
    <citation type="submission" date="2016-09" db="EMBL/GenBank/DDBJ databases">
        <authorList>
            <person name="Hebert L."/>
            <person name="Moumen B."/>
        </authorList>
    </citation>
    <scope>NUCLEOTIDE SEQUENCE [LARGE SCALE GENOMIC DNA]</scope>
    <source>
        <strain evidence="1">OVI</strain>
    </source>
</reference>
<name>A0A1G4I223_TRYEQ</name>
<dbReference type="Proteomes" id="UP000195570">
    <property type="component" value="Unassembled WGS sequence"/>
</dbReference>
<evidence type="ECO:0000313" key="2">
    <source>
        <dbReference type="Proteomes" id="UP000195570"/>
    </source>
</evidence>
<dbReference type="GeneID" id="92379063"/>
<sequence>MVTVSWLSRVMPNMFTQACIYGHFSGVSLTDALLNSPVCPGQCTTYVQPSIATDTLNSLRCHAIRVFRKTRYHFAFYSFTAQTQPPRNAKSTLVFVNVLCQRKSFQLGED</sequence>
<keyword evidence="2" id="KW-1185">Reference proteome</keyword>